<dbReference type="InterPro" id="IPR050879">
    <property type="entry name" value="Acyltransferase_3"/>
</dbReference>
<dbReference type="PANTHER" id="PTHR23028:SF134">
    <property type="entry name" value="PUTATIVE (AFU_ORTHOLOGUE AFUA_4G08520)-RELATED"/>
    <property type="match status" value="1"/>
</dbReference>
<dbReference type="Pfam" id="PF01757">
    <property type="entry name" value="Acyl_transf_3"/>
    <property type="match status" value="1"/>
</dbReference>
<dbReference type="PANTHER" id="PTHR23028">
    <property type="entry name" value="ACETYLTRANSFERASE"/>
    <property type="match status" value="1"/>
</dbReference>
<name>A0A1J9RP25_9PEZI</name>
<dbReference type="GO" id="GO:0016747">
    <property type="term" value="F:acyltransferase activity, transferring groups other than amino-acyl groups"/>
    <property type="evidence" value="ECO:0007669"/>
    <property type="project" value="InterPro"/>
</dbReference>
<dbReference type="AlphaFoldDB" id="A0A1J9RP25"/>
<keyword evidence="4" id="KW-1185">Reference proteome</keyword>
<dbReference type="InterPro" id="IPR002656">
    <property type="entry name" value="Acyl_transf_3_dom"/>
</dbReference>
<feature type="transmembrane region" description="Helical" evidence="1">
    <location>
        <begin position="378"/>
        <end position="395"/>
    </location>
</feature>
<evidence type="ECO:0000313" key="4">
    <source>
        <dbReference type="Proteomes" id="UP000183809"/>
    </source>
</evidence>
<keyword evidence="1" id="KW-0812">Transmembrane</keyword>
<reference evidence="3 4" key="1">
    <citation type="submission" date="2016-10" db="EMBL/GenBank/DDBJ databases">
        <title>Proteomics and genomics reveal pathogen-plant mechanisms compatible with a hemibiotrophic lifestyle of Diplodia corticola.</title>
        <authorList>
            <person name="Fernandes I."/>
            <person name="De Jonge R."/>
            <person name="Van De Peer Y."/>
            <person name="Devreese B."/>
            <person name="Alves A."/>
            <person name="Esteves A.C."/>
        </authorList>
    </citation>
    <scope>NUCLEOTIDE SEQUENCE [LARGE SCALE GENOMIC DNA]</scope>
    <source>
        <strain evidence="3 4">CBS 112549</strain>
    </source>
</reference>
<proteinExistence type="predicted"/>
<gene>
    <name evidence="3" type="ORF">BKCO1_7500031</name>
</gene>
<keyword evidence="3" id="KW-0808">Transferase</keyword>
<feature type="transmembrane region" description="Helical" evidence="1">
    <location>
        <begin position="185"/>
        <end position="207"/>
    </location>
</feature>
<evidence type="ECO:0000313" key="3">
    <source>
        <dbReference type="EMBL" id="OJD29676.1"/>
    </source>
</evidence>
<dbReference type="GeneID" id="31019208"/>
<keyword evidence="1" id="KW-0472">Membrane</keyword>
<dbReference type="RefSeq" id="XP_020125936.1">
    <property type="nucleotide sequence ID" value="XM_020278946.1"/>
</dbReference>
<keyword evidence="1" id="KW-1133">Transmembrane helix</keyword>
<evidence type="ECO:0000259" key="2">
    <source>
        <dbReference type="Pfam" id="PF01757"/>
    </source>
</evidence>
<keyword evidence="3" id="KW-0012">Acyltransferase</keyword>
<feature type="domain" description="Acyltransferase 3" evidence="2">
    <location>
        <begin position="22"/>
        <end position="391"/>
    </location>
</feature>
<accession>A0A1J9RP25</accession>
<evidence type="ECO:0000256" key="1">
    <source>
        <dbReference type="SAM" id="Phobius"/>
    </source>
</evidence>
<protein>
    <submittedName>
        <fullName evidence="3">Acyltransferase-like protein</fullName>
    </submittedName>
</protein>
<sequence length="429" mass="48781">MMETPLPLHKAPPPRAALASTAWLNGLRGMASVVVALNHYLYGEFAAPWLGFGSSPENRYIHQLPFLRIVWCGHAMPPIFFVVSGYCACYSALRLRDSQGPAAMAVSLSRSGFRRGLRLYVPVFVMSALAQLLLFCGLYNWRPAETTLQPWRAPVDHLKYLAAYLLDITNPIFVTDNPGLNEQYWVIPVEYAGSLTIYLTALALAGVRARARPAVLAALIAPFVYRGNCNTYTFLAGYLIAELSLLRRRSEQSSSTWRRPAKAALFIVAWYFLCLPNNYAATPGYSFLTALQPATWGEWSEQNWRALAAVLLVFSMSLDDDGNDENENGRWLQWLPRCRVPQYISTISWEIYLCHLMVYRLWRNPLIDFFMRFAGFEWSFVASVVVMATTVHWCAERLKSLNKRLVMLQVEYTNYLQDQGWGHTPTTSR</sequence>
<organism evidence="3 4">
    <name type="scientific">Diplodia corticola</name>
    <dbReference type="NCBI Taxonomy" id="236234"/>
    <lineage>
        <taxon>Eukaryota</taxon>
        <taxon>Fungi</taxon>
        <taxon>Dikarya</taxon>
        <taxon>Ascomycota</taxon>
        <taxon>Pezizomycotina</taxon>
        <taxon>Dothideomycetes</taxon>
        <taxon>Dothideomycetes incertae sedis</taxon>
        <taxon>Botryosphaeriales</taxon>
        <taxon>Botryosphaeriaceae</taxon>
        <taxon>Diplodia</taxon>
    </lineage>
</organism>
<feature type="transmembrane region" description="Helical" evidence="1">
    <location>
        <begin position="263"/>
        <end position="282"/>
    </location>
</feature>
<dbReference type="STRING" id="236234.A0A1J9RP25"/>
<dbReference type="Proteomes" id="UP000183809">
    <property type="component" value="Unassembled WGS sequence"/>
</dbReference>
<dbReference type="OrthoDB" id="5819582at2759"/>
<feature type="transmembrane region" description="Helical" evidence="1">
    <location>
        <begin position="75"/>
        <end position="93"/>
    </location>
</feature>
<dbReference type="EMBL" id="MNUE01000075">
    <property type="protein sequence ID" value="OJD29676.1"/>
    <property type="molecule type" value="Genomic_DNA"/>
</dbReference>
<comment type="caution">
    <text evidence="3">The sequence shown here is derived from an EMBL/GenBank/DDBJ whole genome shotgun (WGS) entry which is preliminary data.</text>
</comment>
<feature type="transmembrane region" description="Helical" evidence="1">
    <location>
        <begin position="119"/>
        <end position="141"/>
    </location>
</feature>